<evidence type="ECO:0000313" key="2">
    <source>
        <dbReference type="EMBL" id="MBB6132948.1"/>
    </source>
</evidence>
<dbReference type="InterPro" id="IPR025961">
    <property type="entry name" value="Metal_resist"/>
</dbReference>
<keyword evidence="3" id="KW-1185">Reference proteome</keyword>
<sequence>MTRAAAPTSELSGLRAAIAFSICLLAAPAVLAQPMPLPHGPMHGGPPFGQMHEPDGEPGPFGTPPFLRDLGLSDVQNDRIFTILHSEAPRRRALDIAERKADAALRALAAAPALDGAAASAAAQALGQAIAGQELLRLQTRAQLKAVLTSDQRAQLDALHDRGRKADDERNNVPHGGAGK</sequence>
<dbReference type="RefSeq" id="WP_183551910.1">
    <property type="nucleotide sequence ID" value="NZ_JACHBX010000001.1"/>
</dbReference>
<feature type="region of interest" description="Disordered" evidence="1">
    <location>
        <begin position="153"/>
        <end position="180"/>
    </location>
</feature>
<dbReference type="Gene3D" id="1.20.120.1490">
    <property type="match status" value="1"/>
</dbReference>
<dbReference type="EMBL" id="JACHBX010000001">
    <property type="protein sequence ID" value="MBB6132948.1"/>
    <property type="molecule type" value="Genomic_DNA"/>
</dbReference>
<comment type="caution">
    <text evidence="2">The sequence shown here is derived from an EMBL/GenBank/DDBJ whole genome shotgun (WGS) entry which is preliminary data.</text>
</comment>
<name>A0A7W9WY23_9BURK</name>
<feature type="compositionally biased region" description="Basic and acidic residues" evidence="1">
    <location>
        <begin position="158"/>
        <end position="172"/>
    </location>
</feature>
<gene>
    <name evidence="2" type="ORF">HD842_001059</name>
</gene>
<reference evidence="2 3" key="1">
    <citation type="submission" date="2020-08" db="EMBL/GenBank/DDBJ databases">
        <title>The Agave Microbiome: Exploring the role of microbial communities in plant adaptations to desert environments.</title>
        <authorList>
            <person name="Partida-Martinez L.P."/>
        </authorList>
    </citation>
    <scope>NUCLEOTIDE SEQUENCE [LARGE SCALE GENOMIC DNA]</scope>
    <source>
        <strain evidence="2 3">AT3.2</strain>
    </source>
</reference>
<evidence type="ECO:0000256" key="1">
    <source>
        <dbReference type="SAM" id="MobiDB-lite"/>
    </source>
</evidence>
<feature type="region of interest" description="Disordered" evidence="1">
    <location>
        <begin position="41"/>
        <end position="65"/>
    </location>
</feature>
<protein>
    <submittedName>
        <fullName evidence="2">Spy/CpxP family protein refolding chaperone</fullName>
    </submittedName>
</protein>
<dbReference type="Proteomes" id="UP000540787">
    <property type="component" value="Unassembled WGS sequence"/>
</dbReference>
<evidence type="ECO:0000313" key="3">
    <source>
        <dbReference type="Proteomes" id="UP000540787"/>
    </source>
</evidence>
<dbReference type="Pfam" id="PF13801">
    <property type="entry name" value="Metal_resist"/>
    <property type="match status" value="1"/>
</dbReference>
<proteinExistence type="predicted"/>
<organism evidence="2 3">
    <name type="scientific">Massilia aurea</name>
    <dbReference type="NCBI Taxonomy" id="373040"/>
    <lineage>
        <taxon>Bacteria</taxon>
        <taxon>Pseudomonadati</taxon>
        <taxon>Pseudomonadota</taxon>
        <taxon>Betaproteobacteria</taxon>
        <taxon>Burkholderiales</taxon>
        <taxon>Oxalobacteraceae</taxon>
        <taxon>Telluria group</taxon>
        <taxon>Massilia</taxon>
    </lineage>
</organism>
<dbReference type="AlphaFoldDB" id="A0A7W9WY23"/>
<accession>A0A7W9WY23</accession>